<keyword evidence="3" id="KW-1003">Cell membrane</keyword>
<dbReference type="PANTHER" id="PTHR37316">
    <property type="entry name" value="TEICHOIC ACID GLYCEROL-PHOSPHATE PRIMASE"/>
    <property type="match status" value="1"/>
</dbReference>
<dbReference type="InterPro" id="IPR007554">
    <property type="entry name" value="Glycerophosphate_synth"/>
</dbReference>
<reference evidence="7 8" key="1">
    <citation type="submission" date="2023-08" db="EMBL/GenBank/DDBJ databases">
        <title>Microbacterium aquilitoris sp. nov. and Microbacterium gwkjibeachense sp. nov., isolated from beach.</title>
        <authorList>
            <person name="Lee S.D."/>
            <person name="Yang H."/>
            <person name="Kim I."/>
        </authorList>
    </citation>
    <scope>NUCLEOTIDE SEQUENCE [LARGE SCALE GENOMIC DNA]</scope>
    <source>
        <strain evidence="7 8">KSW-18</strain>
    </source>
</reference>
<comment type="similarity">
    <text evidence="2">Belongs to the CDP-glycerol glycerophosphotransferase family.</text>
</comment>
<dbReference type="Gene3D" id="3.40.50.11820">
    <property type="match status" value="2"/>
</dbReference>
<dbReference type="SUPFAM" id="SSF53756">
    <property type="entry name" value="UDP-Glycosyltransferase/glycogen phosphorylase"/>
    <property type="match status" value="2"/>
</dbReference>
<comment type="subcellular location">
    <subcellularLocation>
        <location evidence="1">Cell membrane</location>
        <topology evidence="1">Peripheral membrane protein</topology>
    </subcellularLocation>
</comment>
<dbReference type="EMBL" id="JAUZVT010000002">
    <property type="protein sequence ID" value="MDT3330561.1"/>
    <property type="molecule type" value="Genomic_DNA"/>
</dbReference>
<dbReference type="RefSeq" id="WP_311869920.1">
    <property type="nucleotide sequence ID" value="NZ_JAUZVT010000002.1"/>
</dbReference>
<dbReference type="InterPro" id="IPR043148">
    <property type="entry name" value="TagF_C"/>
</dbReference>
<evidence type="ECO:0000256" key="4">
    <source>
        <dbReference type="ARBA" id="ARBA00022679"/>
    </source>
</evidence>
<sequence>MRLLRRRLRGNAFLQRWRFGLWIALYAVASRLVRVREGRTLFLSDSRTDFSGNIAFLRDEIRRQRPDARIVGIFKAGLADRRPLRDSLRLPWELARAQTIVLDDYYPMIYPLHLRPETRLLQVWHAAGAYKKVGWSRAGLPGGPLPGSVAHRNYTDATVSSEAIRPDYAEAFAMDVARVHALGVPRTDVFFDTELIERSRRDVRARLGIRPDQRVAVFAPTFRGNGQLSAHYDIDAVPWSELPDDLGEEWVVLVKLHPFVARKGADIPSHERIIDVSAERELNELMMAADVLITDYSSAIFEFSLLGRPMVFFCPDVEVYAAERSFYHPFEDYLAGPLVTDGADLAAAIRDARAGDDLEAFRERFMSACDGHSTERIVREMILTPRQVDERPKLLDDPPVQPTRIDGPVGRHLLAAHVLRTALRACYAPLKLLPTRRKVVMISREHPEETDDFIDLRTAIAEMDPTVRVVSLVRMVPPGLVRKLGYAAHLLVQLFHVATARVLIVDTYSMVASMLRHKDDLVVIQIWHALGAFKKFGLSILGTGEGRDERLADAMRMHAGYDLVLASGDACRAPYAEAFGTDDSRIVVAPLPRVDRLRDDELTRQTRERIYRRHPHLRGARIAVFAPTFRIEDTAMAAPDDVVAALEAVGVHVVVKLHPLMTLRGSDVDTAEGFSTQEMLTVADVFITDYSSTLFEAAVRGVPTYFLAPDLDEYLATRDFYLDYRRDLPGPVCTTVDELATAVEAGAAKATDAAAFARRWVAESEGTTARPCADRIARLVLDRIDGPGRAGALS</sequence>
<evidence type="ECO:0000256" key="2">
    <source>
        <dbReference type="ARBA" id="ARBA00010488"/>
    </source>
</evidence>
<keyword evidence="4" id="KW-0808">Transferase</keyword>
<dbReference type="Gene3D" id="3.40.50.12580">
    <property type="match status" value="2"/>
</dbReference>
<accession>A0ABU3GIS3</accession>
<protein>
    <submittedName>
        <fullName evidence="7">CDP-glycerol glycerophosphotransferase family protein</fullName>
    </submittedName>
</protein>
<name>A0ABU3GIS3_9MICO</name>
<evidence type="ECO:0000313" key="7">
    <source>
        <dbReference type="EMBL" id="MDT3330561.1"/>
    </source>
</evidence>
<dbReference type="Pfam" id="PF04464">
    <property type="entry name" value="Glyphos_transf"/>
    <property type="match status" value="2"/>
</dbReference>
<evidence type="ECO:0000256" key="5">
    <source>
        <dbReference type="ARBA" id="ARBA00022944"/>
    </source>
</evidence>
<dbReference type="InterPro" id="IPR043149">
    <property type="entry name" value="TagF_N"/>
</dbReference>
<dbReference type="InterPro" id="IPR051612">
    <property type="entry name" value="Teichoic_Acid_Biosynth"/>
</dbReference>
<keyword evidence="8" id="KW-1185">Reference proteome</keyword>
<organism evidence="7 8">
    <name type="scientific">Microbacterium aquilitoris</name>
    <dbReference type="NCBI Taxonomy" id="3067307"/>
    <lineage>
        <taxon>Bacteria</taxon>
        <taxon>Bacillati</taxon>
        <taxon>Actinomycetota</taxon>
        <taxon>Actinomycetes</taxon>
        <taxon>Micrococcales</taxon>
        <taxon>Microbacteriaceae</taxon>
        <taxon>Microbacterium</taxon>
    </lineage>
</organism>
<evidence type="ECO:0000256" key="3">
    <source>
        <dbReference type="ARBA" id="ARBA00022475"/>
    </source>
</evidence>
<gene>
    <name evidence="7" type="ORF">Q9S78_07745</name>
</gene>
<evidence type="ECO:0000256" key="1">
    <source>
        <dbReference type="ARBA" id="ARBA00004202"/>
    </source>
</evidence>
<dbReference type="PANTHER" id="PTHR37316:SF2">
    <property type="entry name" value="TEICHOIC ACID RIBITOL-PHOSPHATE POLYMERASE TARK"/>
    <property type="match status" value="1"/>
</dbReference>
<keyword evidence="6" id="KW-0472">Membrane</keyword>
<dbReference type="Proteomes" id="UP001262835">
    <property type="component" value="Unassembled WGS sequence"/>
</dbReference>
<keyword evidence="5" id="KW-0777">Teichoic acid biosynthesis</keyword>
<comment type="caution">
    <text evidence="7">The sequence shown here is derived from an EMBL/GenBank/DDBJ whole genome shotgun (WGS) entry which is preliminary data.</text>
</comment>
<proteinExistence type="inferred from homology"/>
<evidence type="ECO:0000256" key="6">
    <source>
        <dbReference type="ARBA" id="ARBA00023136"/>
    </source>
</evidence>
<evidence type="ECO:0000313" key="8">
    <source>
        <dbReference type="Proteomes" id="UP001262835"/>
    </source>
</evidence>